<organism evidence="4 5">
    <name type="scientific">Lepraria finkii</name>
    <dbReference type="NCBI Taxonomy" id="1340010"/>
    <lineage>
        <taxon>Eukaryota</taxon>
        <taxon>Fungi</taxon>
        <taxon>Dikarya</taxon>
        <taxon>Ascomycota</taxon>
        <taxon>Pezizomycotina</taxon>
        <taxon>Lecanoromycetes</taxon>
        <taxon>OSLEUM clade</taxon>
        <taxon>Lecanoromycetidae</taxon>
        <taxon>Lecanorales</taxon>
        <taxon>Lecanorineae</taxon>
        <taxon>Stereocaulaceae</taxon>
        <taxon>Lepraria</taxon>
    </lineage>
</organism>
<dbReference type="Proteomes" id="UP001590951">
    <property type="component" value="Unassembled WGS sequence"/>
</dbReference>
<evidence type="ECO:0000259" key="3">
    <source>
        <dbReference type="Pfam" id="PF20684"/>
    </source>
</evidence>
<feature type="domain" description="Rhodopsin" evidence="3">
    <location>
        <begin position="1"/>
        <end position="82"/>
    </location>
</feature>
<keyword evidence="5" id="KW-1185">Reference proteome</keyword>
<gene>
    <name evidence="4" type="ORF">ABVK25_004108</name>
</gene>
<evidence type="ECO:0000313" key="4">
    <source>
        <dbReference type="EMBL" id="KAL2055864.1"/>
    </source>
</evidence>
<sequence>MVVLPTILVYRVQIPWDKKVMILSAFAARLLMVPLIILRLLYLMKVSHSSDRTYDSLNLWIITEIAVNLSVVTACVPFSKPFADGVQSGVLGGDIRFKKSAQGSLEDSTGHTLQSLSRARQRPGDGFLLIPESSNAETVVTTGTEPARDGLSENTSFGSGRMIIRQTTGFTVHSEQK</sequence>
<comment type="caution">
    <text evidence="4">The sequence shown here is derived from an EMBL/GenBank/DDBJ whole genome shotgun (WGS) entry which is preliminary data.</text>
</comment>
<evidence type="ECO:0000313" key="5">
    <source>
        <dbReference type="Proteomes" id="UP001590951"/>
    </source>
</evidence>
<evidence type="ECO:0000256" key="2">
    <source>
        <dbReference type="SAM" id="Phobius"/>
    </source>
</evidence>
<reference evidence="4 5" key="1">
    <citation type="submission" date="2024-09" db="EMBL/GenBank/DDBJ databases">
        <title>Rethinking Asexuality: The Enigmatic Case of Functional Sexual Genes in Lepraria (Stereocaulaceae).</title>
        <authorList>
            <person name="Doellman M."/>
            <person name="Sun Y."/>
            <person name="Barcenas-Pena A."/>
            <person name="Lumbsch H.T."/>
            <person name="Grewe F."/>
        </authorList>
    </citation>
    <scope>NUCLEOTIDE SEQUENCE [LARGE SCALE GENOMIC DNA]</scope>
    <source>
        <strain evidence="4 5">Grewe 0041</strain>
    </source>
</reference>
<proteinExistence type="predicted"/>
<dbReference type="PANTHER" id="PTHR38794:SF3">
    <property type="entry name" value="INTEGRAL MEMBRANE PROTEIN"/>
    <property type="match status" value="1"/>
</dbReference>
<dbReference type="PANTHER" id="PTHR38794">
    <property type="entry name" value="INTEGRAL MEMBRANE PROTEIN"/>
    <property type="match status" value="1"/>
</dbReference>
<name>A0ABR4BGE0_9LECA</name>
<accession>A0ABR4BGE0</accession>
<keyword evidence="2" id="KW-0472">Membrane</keyword>
<protein>
    <recommendedName>
        <fullName evidence="3">Rhodopsin domain-containing protein</fullName>
    </recommendedName>
</protein>
<keyword evidence="2" id="KW-0812">Transmembrane</keyword>
<feature type="transmembrane region" description="Helical" evidence="2">
    <location>
        <begin position="20"/>
        <end position="42"/>
    </location>
</feature>
<dbReference type="InterPro" id="IPR049326">
    <property type="entry name" value="Rhodopsin_dom_fungi"/>
</dbReference>
<dbReference type="Pfam" id="PF20684">
    <property type="entry name" value="Fung_rhodopsin"/>
    <property type="match status" value="1"/>
</dbReference>
<keyword evidence="2" id="KW-1133">Transmembrane helix</keyword>
<feature type="region of interest" description="Disordered" evidence="1">
    <location>
        <begin position="138"/>
        <end position="157"/>
    </location>
</feature>
<dbReference type="EMBL" id="JBHFEH010000010">
    <property type="protein sequence ID" value="KAL2055864.1"/>
    <property type="molecule type" value="Genomic_DNA"/>
</dbReference>
<evidence type="ECO:0000256" key="1">
    <source>
        <dbReference type="SAM" id="MobiDB-lite"/>
    </source>
</evidence>